<dbReference type="GO" id="GO:0004602">
    <property type="term" value="F:glutathione peroxidase activity"/>
    <property type="evidence" value="ECO:0007669"/>
    <property type="project" value="TreeGrafter"/>
</dbReference>
<keyword evidence="5" id="KW-1185">Reference proteome</keyword>
<evidence type="ECO:0000313" key="4">
    <source>
        <dbReference type="EMBL" id="OBV36562.1"/>
    </source>
</evidence>
<dbReference type="Pfam" id="PF01323">
    <property type="entry name" value="DSBA"/>
    <property type="match status" value="1"/>
</dbReference>
<reference evidence="4 5" key="1">
    <citation type="submission" date="2016-04" db="EMBL/GenBank/DDBJ databases">
        <title>Draft genome sequence of Janthinobacterium psychrotolerans sp. nov., isolated from freshwater sediments in Denmark.</title>
        <authorList>
            <person name="Gong X."/>
            <person name="Skrivergaard S."/>
            <person name="Korsgaard B.S."/>
            <person name="Schreiber L."/>
            <person name="Marshall I.P."/>
            <person name="Finster K."/>
            <person name="Schramm A."/>
        </authorList>
    </citation>
    <scope>NUCLEOTIDE SEQUENCE [LARGE SCALE GENOMIC DNA]</scope>
    <source>
        <strain evidence="4 5">S3-2</strain>
    </source>
</reference>
<dbReference type="PANTHER" id="PTHR42943:SF2">
    <property type="entry name" value="GLUTATHIONE S-TRANSFERASE KAPPA 1"/>
    <property type="match status" value="1"/>
</dbReference>
<dbReference type="GO" id="GO:0006749">
    <property type="term" value="P:glutathione metabolic process"/>
    <property type="evidence" value="ECO:0007669"/>
    <property type="project" value="TreeGrafter"/>
</dbReference>
<dbReference type="GO" id="GO:0004364">
    <property type="term" value="F:glutathione transferase activity"/>
    <property type="evidence" value="ECO:0007669"/>
    <property type="project" value="TreeGrafter"/>
</dbReference>
<sequence length="211" mass="23804">MPASPVEFWFDFGSNYSYLSAMRIEALAREQKVEVVWKPFLLGVVFKALGWESSPFVLQKLKGDYVWRDMARLCAKYGLPWRQPSTFPRTALLPMRVVLIGADQGWIAPFSRRMMTMNFAEDRDIDNLDAVGEALTTLGLDAPAILALALTDENKLRLRRQTQQAQALGLFGAPGFVCNGELFWGNDRLHDALAWATVTEPRACHPDNQPE</sequence>
<dbReference type="STRING" id="1747903.ASR47_100134"/>
<dbReference type="OrthoDB" id="8560325at2"/>
<dbReference type="Proteomes" id="UP000092713">
    <property type="component" value="Unassembled WGS sequence"/>
</dbReference>
<dbReference type="GO" id="GO:1901170">
    <property type="term" value="P:naphthalene catabolic process"/>
    <property type="evidence" value="ECO:0007669"/>
    <property type="project" value="InterPro"/>
</dbReference>
<dbReference type="InterPro" id="IPR044087">
    <property type="entry name" value="NahD-like"/>
</dbReference>
<evidence type="ECO:0000256" key="2">
    <source>
        <dbReference type="PIRSR" id="PIRSR006386-1"/>
    </source>
</evidence>
<dbReference type="Gene3D" id="3.40.30.10">
    <property type="entry name" value="Glutaredoxin"/>
    <property type="match status" value="1"/>
</dbReference>
<dbReference type="PATRIC" id="fig|1747903.4.peg.35"/>
<comment type="similarity">
    <text evidence="1">Belongs to the GST superfamily. NadH family.</text>
</comment>
<proteinExistence type="inferred from homology"/>
<dbReference type="PIRSF" id="PIRSF006386">
    <property type="entry name" value="HCCAis_GSTk"/>
    <property type="match status" value="1"/>
</dbReference>
<dbReference type="InterPro" id="IPR014440">
    <property type="entry name" value="HCCAis_GSTk"/>
</dbReference>
<dbReference type="GO" id="GO:0018845">
    <property type="term" value="F:2-hydroxychromene-2-carboxylate isomerase activity"/>
    <property type="evidence" value="ECO:0007669"/>
    <property type="project" value="UniProtKB-UniRule"/>
</dbReference>
<feature type="domain" description="DSBA-like thioredoxin" evidence="3">
    <location>
        <begin position="6"/>
        <end position="191"/>
    </location>
</feature>
<dbReference type="InterPro" id="IPR001853">
    <property type="entry name" value="DSBA-like_thioredoxin_dom"/>
</dbReference>
<dbReference type="EMBL" id="LOCQ01000062">
    <property type="protein sequence ID" value="OBV36562.1"/>
    <property type="molecule type" value="Genomic_DNA"/>
</dbReference>
<comment type="caution">
    <text evidence="4">The sequence shown here is derived from an EMBL/GenBank/DDBJ whole genome shotgun (WGS) entry which is preliminary data.</text>
</comment>
<dbReference type="RefSeq" id="WP_065310370.1">
    <property type="nucleotide sequence ID" value="NZ_LOCQ01000062.1"/>
</dbReference>
<dbReference type="EC" id="5.99.1.4" evidence="1"/>
<protein>
    <recommendedName>
        <fullName evidence="1">2-hydroxychromene-2-carboxylate isomerase</fullName>
        <ecNumber evidence="1">5.99.1.4</ecNumber>
    </recommendedName>
</protein>
<evidence type="ECO:0000259" key="3">
    <source>
        <dbReference type="Pfam" id="PF01323"/>
    </source>
</evidence>
<gene>
    <name evidence="4" type="ORF">ASR47_100134</name>
</gene>
<accession>A0A1A7BSR7</accession>
<organism evidence="4 5">
    <name type="scientific">Janthinobacterium psychrotolerans</name>
    <dbReference type="NCBI Taxonomy" id="1747903"/>
    <lineage>
        <taxon>Bacteria</taxon>
        <taxon>Pseudomonadati</taxon>
        <taxon>Pseudomonadota</taxon>
        <taxon>Betaproteobacteria</taxon>
        <taxon>Burkholderiales</taxon>
        <taxon>Oxalobacteraceae</taxon>
        <taxon>Janthinobacterium</taxon>
    </lineage>
</organism>
<keyword evidence="1 4" id="KW-0413">Isomerase</keyword>
<dbReference type="CDD" id="cd03022">
    <property type="entry name" value="DsbA_HCCA_Iso"/>
    <property type="match status" value="1"/>
</dbReference>
<evidence type="ECO:0000313" key="5">
    <source>
        <dbReference type="Proteomes" id="UP000092713"/>
    </source>
</evidence>
<dbReference type="InterPro" id="IPR036249">
    <property type="entry name" value="Thioredoxin-like_sf"/>
</dbReference>
<name>A0A1A7BSR7_9BURK</name>
<dbReference type="InterPro" id="IPR051924">
    <property type="entry name" value="GST_Kappa/NadH"/>
</dbReference>
<feature type="active site" description="Nucleophile" evidence="2">
    <location>
        <position position="14"/>
    </location>
</feature>
<comment type="catalytic activity">
    <reaction evidence="1">
        <text>2-hydroxychromene-2-carboxylate = (3E)-4-(2-hydroxyphenyl)-2-oxobut-3-enoate</text>
        <dbReference type="Rhea" id="RHEA:27401"/>
        <dbReference type="ChEBI" id="CHEBI:59350"/>
        <dbReference type="ChEBI" id="CHEBI:59353"/>
        <dbReference type="EC" id="5.99.1.4"/>
    </reaction>
</comment>
<dbReference type="PANTHER" id="PTHR42943">
    <property type="entry name" value="GLUTATHIONE S-TRANSFERASE KAPPA"/>
    <property type="match status" value="1"/>
</dbReference>
<evidence type="ECO:0000256" key="1">
    <source>
        <dbReference type="PIRNR" id="PIRNR006386"/>
    </source>
</evidence>
<dbReference type="SUPFAM" id="SSF52833">
    <property type="entry name" value="Thioredoxin-like"/>
    <property type="match status" value="1"/>
</dbReference>
<dbReference type="AlphaFoldDB" id="A0A1A7BSR7"/>